<sequence>MLFRAIILLTAFAAGCTDQKFDDWRGSCNFNGVEIVLPDNGLGSTGVSPKHFEYRWHDKTLTVKDLGDGTVSVSTPLVNDEIVSKELVIVIDAEGEISTQKPKLKNENLKTQQVGAANSDKAGDCSEDL</sequence>
<name>A0A6B3L9Q7_9BACT</name>
<gene>
    <name evidence="1" type="ORF">G3M56_009330</name>
</gene>
<dbReference type="RefSeq" id="WP_164362595.1">
    <property type="nucleotide sequence ID" value="NZ_CP066776.1"/>
</dbReference>
<accession>A0A6B3L9Q7</accession>
<evidence type="ECO:0000313" key="1">
    <source>
        <dbReference type="EMBL" id="QQL44095.1"/>
    </source>
</evidence>
<evidence type="ECO:0000313" key="2">
    <source>
        <dbReference type="Proteomes" id="UP000475117"/>
    </source>
</evidence>
<proteinExistence type="predicted"/>
<dbReference type="KEGG" id="soa:G3M56_009330"/>
<dbReference type="AlphaFoldDB" id="A0A6B3L9Q7"/>
<keyword evidence="2" id="KW-1185">Reference proteome</keyword>
<reference evidence="1 2" key="1">
    <citation type="submission" date="2020-12" db="EMBL/GenBank/DDBJ databases">
        <title>Sulforoseuscoccus oceanibium gen. nov., sp. nov., a representative of the phylum Verrucomicrobia with special cytoplasmic membrane, and proposal of Sulforoseuscoccusaceae fam. nov.</title>
        <authorList>
            <person name="Xi F."/>
        </authorList>
    </citation>
    <scope>NUCLEOTIDE SEQUENCE [LARGE SCALE GENOMIC DNA]</scope>
    <source>
        <strain evidence="1 2">T37</strain>
    </source>
</reference>
<protein>
    <recommendedName>
        <fullName evidence="3">Lipoprotein</fullName>
    </recommendedName>
</protein>
<organism evidence="1 2">
    <name type="scientific">Sulfuriroseicoccus oceanibius</name>
    <dbReference type="NCBI Taxonomy" id="2707525"/>
    <lineage>
        <taxon>Bacteria</taxon>
        <taxon>Pseudomonadati</taxon>
        <taxon>Verrucomicrobiota</taxon>
        <taxon>Verrucomicrobiia</taxon>
        <taxon>Verrucomicrobiales</taxon>
        <taxon>Verrucomicrobiaceae</taxon>
        <taxon>Sulfuriroseicoccus</taxon>
    </lineage>
</organism>
<dbReference type="PROSITE" id="PS51257">
    <property type="entry name" value="PROKAR_LIPOPROTEIN"/>
    <property type="match status" value="1"/>
</dbReference>
<dbReference type="EMBL" id="CP066776">
    <property type="protein sequence ID" value="QQL44095.1"/>
    <property type="molecule type" value="Genomic_DNA"/>
</dbReference>
<evidence type="ECO:0008006" key="3">
    <source>
        <dbReference type="Google" id="ProtNLM"/>
    </source>
</evidence>
<dbReference type="Proteomes" id="UP000475117">
    <property type="component" value="Chromosome"/>
</dbReference>